<dbReference type="GeneID" id="9097169"/>
<evidence type="ECO:0000313" key="2">
    <source>
        <dbReference type="EMBL" id="EEH33247.1"/>
    </source>
</evidence>
<dbReference type="Proteomes" id="UP000002059">
    <property type="component" value="Partially assembled WGS sequence"/>
</dbReference>
<protein>
    <submittedName>
        <fullName evidence="2">Uncharacterized protein</fullName>
    </submittedName>
</protein>
<evidence type="ECO:0000256" key="1">
    <source>
        <dbReference type="SAM" id="MobiDB-lite"/>
    </source>
</evidence>
<dbReference type="RefSeq" id="XP_002794028.1">
    <property type="nucleotide sequence ID" value="XM_002793982.1"/>
</dbReference>
<accession>C1H0K6</accession>
<organism evidence="2 3">
    <name type="scientific">Paracoccidioides lutzii (strain ATCC MYA-826 / Pb01)</name>
    <name type="common">Paracoccidioides brasiliensis</name>
    <dbReference type="NCBI Taxonomy" id="502779"/>
    <lineage>
        <taxon>Eukaryota</taxon>
        <taxon>Fungi</taxon>
        <taxon>Dikarya</taxon>
        <taxon>Ascomycota</taxon>
        <taxon>Pezizomycotina</taxon>
        <taxon>Eurotiomycetes</taxon>
        <taxon>Eurotiomycetidae</taxon>
        <taxon>Onygenales</taxon>
        <taxon>Ajellomycetaceae</taxon>
        <taxon>Paracoccidioides</taxon>
    </lineage>
</organism>
<dbReference type="VEuPathDB" id="FungiDB:PAAG_04300"/>
<name>C1H0K6_PARBA</name>
<dbReference type="KEGG" id="pbl:PAAG_04300"/>
<dbReference type="OrthoDB" id="3549940at2759"/>
<sequence>MSALPPTPQSERNRTLRHRKTASTASTVDLIVEDRRGSAKTFVTTGLDEFYSTGQEPVSNIDIEDLTKQLSNWTSKLKSKSQGTQLQTLSPHQILAGLSAVTVTTLSIVGYSATQSFMFKPWFLDTCVNFNLTGELHSFSDVRHFVKDLSLDNAICVCDVLWIPDLAVNLLPFAKLDIKVITFVSLPPSHLSSSYELRMVSYSMSYEPLKTMFTSVLREIEHQIPTLKPAPLITLRNPMDTMETQLPQRRCVKGGMTRSYSTTPMPRALRQLERIHIDFAGGIYILKSKDQAFDYYEHWVKFMTNLGYTHPAYIHKDIDGVLRSAKISNLMAAQGIQWESTTPIHLFRMCLDGCSTSNYSLRELGSEVYAHLRSSQKPADKLSARAEAHIFICFNGKSIYQLWNPRTDTLLITGDSLMTSLQNGYALQEAFAAFNPTPVTVSLPKSYMDAVSRLVPPGGWVYVESDRPNDPNADPDGILPKSLWVICGN</sequence>
<reference evidence="2 3" key="1">
    <citation type="journal article" date="2011" name="PLoS Genet.">
        <title>Comparative genomic analysis of human fungal pathogens causing paracoccidioidomycosis.</title>
        <authorList>
            <person name="Desjardins C.A."/>
            <person name="Champion M.D."/>
            <person name="Holder J.W."/>
            <person name="Muszewska A."/>
            <person name="Goldberg J."/>
            <person name="Bailao A.M."/>
            <person name="Brigido M.M."/>
            <person name="Ferreira M.E."/>
            <person name="Garcia A.M."/>
            <person name="Grynberg M."/>
            <person name="Gujja S."/>
            <person name="Heiman D.I."/>
            <person name="Henn M.R."/>
            <person name="Kodira C.D."/>
            <person name="Leon-Narvaez H."/>
            <person name="Longo L.V."/>
            <person name="Ma L.J."/>
            <person name="Malavazi I."/>
            <person name="Matsuo A.L."/>
            <person name="Morais F.V."/>
            <person name="Pereira M."/>
            <person name="Rodriguez-Brito S."/>
            <person name="Sakthikumar S."/>
            <person name="Salem-Izacc S.M."/>
            <person name="Sykes S.M."/>
            <person name="Teixeira M.M."/>
            <person name="Vallejo M.C."/>
            <person name="Walter M.E."/>
            <person name="Yandava C."/>
            <person name="Young S."/>
            <person name="Zeng Q."/>
            <person name="Zucker J."/>
            <person name="Felipe M.S."/>
            <person name="Goldman G.H."/>
            <person name="Haas B.J."/>
            <person name="McEwen J.G."/>
            <person name="Nino-Vega G."/>
            <person name="Puccia R."/>
            <person name="San-Blas G."/>
            <person name="Soares C.M."/>
            <person name="Birren B.W."/>
            <person name="Cuomo C.A."/>
        </authorList>
    </citation>
    <scope>NUCLEOTIDE SEQUENCE [LARGE SCALE GENOMIC DNA]</scope>
    <source>
        <strain evidence="3">ATCC MYA-826 / Pb01</strain>
    </source>
</reference>
<evidence type="ECO:0000313" key="3">
    <source>
        <dbReference type="Proteomes" id="UP000002059"/>
    </source>
</evidence>
<proteinExistence type="predicted"/>
<dbReference type="AlphaFoldDB" id="C1H0K6"/>
<dbReference type="HOGENOM" id="CLU_557881_0_0_1"/>
<keyword evidence="3" id="KW-1185">Reference proteome</keyword>
<gene>
    <name evidence="2" type="ORF">PAAG_04300</name>
</gene>
<feature type="region of interest" description="Disordered" evidence="1">
    <location>
        <begin position="1"/>
        <end position="22"/>
    </location>
</feature>
<dbReference type="EMBL" id="KN294001">
    <property type="protein sequence ID" value="EEH33247.1"/>
    <property type="molecule type" value="Genomic_DNA"/>
</dbReference>